<name>A0ABV5IPC0_9ACTN</name>
<evidence type="ECO:0000313" key="2">
    <source>
        <dbReference type="EMBL" id="MFB9206356.1"/>
    </source>
</evidence>
<dbReference type="SMART" id="SM00347">
    <property type="entry name" value="HTH_MARR"/>
    <property type="match status" value="1"/>
</dbReference>
<dbReference type="InterPro" id="IPR036390">
    <property type="entry name" value="WH_DNA-bd_sf"/>
</dbReference>
<dbReference type="Proteomes" id="UP001589647">
    <property type="component" value="Unassembled WGS sequence"/>
</dbReference>
<evidence type="ECO:0000313" key="3">
    <source>
        <dbReference type="Proteomes" id="UP001589647"/>
    </source>
</evidence>
<dbReference type="RefSeq" id="WP_189651042.1">
    <property type="nucleotide sequence ID" value="NZ_BMRC01000017.1"/>
</dbReference>
<dbReference type="PRINTS" id="PR00598">
    <property type="entry name" value="HTHMARR"/>
</dbReference>
<comment type="caution">
    <text evidence="2">The sequence shown here is derived from an EMBL/GenBank/DDBJ whole genome shotgun (WGS) entry which is preliminary data.</text>
</comment>
<dbReference type="Gene3D" id="1.10.10.10">
    <property type="entry name" value="Winged helix-like DNA-binding domain superfamily/Winged helix DNA-binding domain"/>
    <property type="match status" value="1"/>
</dbReference>
<dbReference type="InterPro" id="IPR036388">
    <property type="entry name" value="WH-like_DNA-bd_sf"/>
</dbReference>
<gene>
    <name evidence="2" type="ORF">ACFFV7_34530</name>
</gene>
<reference evidence="2 3" key="1">
    <citation type="submission" date="2024-09" db="EMBL/GenBank/DDBJ databases">
        <authorList>
            <person name="Sun Q."/>
            <person name="Mori K."/>
        </authorList>
    </citation>
    <scope>NUCLEOTIDE SEQUENCE [LARGE SCALE GENOMIC DNA]</scope>
    <source>
        <strain evidence="2 3">CCM 3426</strain>
    </source>
</reference>
<dbReference type="PANTHER" id="PTHR33164:SF43">
    <property type="entry name" value="HTH-TYPE TRANSCRIPTIONAL REPRESSOR YETL"/>
    <property type="match status" value="1"/>
</dbReference>
<protein>
    <submittedName>
        <fullName evidence="2">MarR family winged helix-turn-helix transcriptional regulator</fullName>
    </submittedName>
</protein>
<dbReference type="PANTHER" id="PTHR33164">
    <property type="entry name" value="TRANSCRIPTIONAL REGULATOR, MARR FAMILY"/>
    <property type="match status" value="1"/>
</dbReference>
<feature type="domain" description="HTH marR-type" evidence="1">
    <location>
        <begin position="18"/>
        <end position="150"/>
    </location>
</feature>
<organism evidence="2 3">
    <name type="scientific">Nonomuraea spiralis</name>
    <dbReference type="NCBI Taxonomy" id="46182"/>
    <lineage>
        <taxon>Bacteria</taxon>
        <taxon>Bacillati</taxon>
        <taxon>Actinomycetota</taxon>
        <taxon>Actinomycetes</taxon>
        <taxon>Streptosporangiales</taxon>
        <taxon>Streptosporangiaceae</taxon>
        <taxon>Nonomuraea</taxon>
    </lineage>
</organism>
<proteinExistence type="predicted"/>
<dbReference type="InterPro" id="IPR000835">
    <property type="entry name" value="HTH_MarR-typ"/>
</dbReference>
<accession>A0ABV5IPC0</accession>
<keyword evidence="3" id="KW-1185">Reference proteome</keyword>
<dbReference type="Pfam" id="PF12802">
    <property type="entry name" value="MarR_2"/>
    <property type="match status" value="1"/>
</dbReference>
<sequence>MSHDMTDAGDQAAPARLRGLPSRLLAHVAMQADRLVSDRLARADARKWHYAVLVALRESGPASQAELSRRTGIYRSDMVALLNELAERDLVERAPDPADRRRNVISMTERGRDRLTRLDGLVDAVQDEVLAPLSEAERDQLVGLLARLRDHHTRPSQ</sequence>
<evidence type="ECO:0000259" key="1">
    <source>
        <dbReference type="PROSITE" id="PS50995"/>
    </source>
</evidence>
<dbReference type="InterPro" id="IPR039422">
    <property type="entry name" value="MarR/SlyA-like"/>
</dbReference>
<dbReference type="EMBL" id="JBHMEI010000037">
    <property type="protein sequence ID" value="MFB9206356.1"/>
    <property type="molecule type" value="Genomic_DNA"/>
</dbReference>
<dbReference type="PROSITE" id="PS50995">
    <property type="entry name" value="HTH_MARR_2"/>
    <property type="match status" value="1"/>
</dbReference>
<dbReference type="SUPFAM" id="SSF46785">
    <property type="entry name" value="Winged helix' DNA-binding domain"/>
    <property type="match status" value="1"/>
</dbReference>